<sequence length="78" mass="9132">MEVQAVTNQSSSGREESVSDHSNELKQAQETNDRIQRMRHQVRSKIWPLHPLKYEGKELIGVVTRQKWWTISNGVLFQ</sequence>
<feature type="region of interest" description="Disordered" evidence="1">
    <location>
        <begin position="1"/>
        <end position="37"/>
    </location>
</feature>
<dbReference type="EMBL" id="JYDI01000147">
    <property type="protein sequence ID" value="KRY50540.1"/>
    <property type="molecule type" value="Genomic_DNA"/>
</dbReference>
<gene>
    <name evidence="2" type="ORF">T03_3292</name>
</gene>
<feature type="compositionally biased region" description="Basic and acidic residues" evidence="1">
    <location>
        <begin position="13"/>
        <end position="24"/>
    </location>
</feature>
<accession>A0A0V1CNE8</accession>
<reference evidence="2 3" key="1">
    <citation type="submission" date="2015-01" db="EMBL/GenBank/DDBJ databases">
        <title>Evolution of Trichinella species and genotypes.</title>
        <authorList>
            <person name="Korhonen P.K."/>
            <person name="Edoardo P."/>
            <person name="Giuseppe L.R."/>
            <person name="Gasser R.B."/>
        </authorList>
    </citation>
    <scope>NUCLEOTIDE SEQUENCE [LARGE SCALE GENOMIC DNA]</scope>
    <source>
        <strain evidence="2">ISS120</strain>
    </source>
</reference>
<proteinExistence type="predicted"/>
<feature type="compositionally biased region" description="Polar residues" evidence="1">
    <location>
        <begin position="1"/>
        <end position="12"/>
    </location>
</feature>
<protein>
    <submittedName>
        <fullName evidence="2">Uncharacterized protein</fullName>
    </submittedName>
</protein>
<evidence type="ECO:0000313" key="2">
    <source>
        <dbReference type="EMBL" id="KRY50540.1"/>
    </source>
</evidence>
<dbReference type="AlphaFoldDB" id="A0A0V1CNE8"/>
<evidence type="ECO:0000256" key="1">
    <source>
        <dbReference type="SAM" id="MobiDB-lite"/>
    </source>
</evidence>
<name>A0A0V1CNE8_TRIBR</name>
<dbReference type="Proteomes" id="UP000054653">
    <property type="component" value="Unassembled WGS sequence"/>
</dbReference>
<evidence type="ECO:0000313" key="3">
    <source>
        <dbReference type="Proteomes" id="UP000054653"/>
    </source>
</evidence>
<comment type="caution">
    <text evidence="2">The sequence shown here is derived from an EMBL/GenBank/DDBJ whole genome shotgun (WGS) entry which is preliminary data.</text>
</comment>
<keyword evidence="3" id="KW-1185">Reference proteome</keyword>
<organism evidence="2 3">
    <name type="scientific">Trichinella britovi</name>
    <name type="common">Parasitic roundworm</name>
    <dbReference type="NCBI Taxonomy" id="45882"/>
    <lineage>
        <taxon>Eukaryota</taxon>
        <taxon>Metazoa</taxon>
        <taxon>Ecdysozoa</taxon>
        <taxon>Nematoda</taxon>
        <taxon>Enoplea</taxon>
        <taxon>Dorylaimia</taxon>
        <taxon>Trichinellida</taxon>
        <taxon>Trichinellidae</taxon>
        <taxon>Trichinella</taxon>
    </lineage>
</organism>